<dbReference type="Proteomes" id="UP000485484">
    <property type="component" value="Unassembled WGS sequence"/>
</dbReference>
<comment type="cofactor">
    <cofactor evidence="8">
        <name>Mn(2+)</name>
        <dbReference type="ChEBI" id="CHEBI:29035"/>
    </cofactor>
    <text evidence="8">Binds 1 Mn(2+) ion per subunit.</text>
</comment>
<dbReference type="InterPro" id="IPR035078">
    <property type="entry name" value="PEP_carboxykinase_GTP_N"/>
</dbReference>
<evidence type="ECO:0000256" key="4">
    <source>
        <dbReference type="ARBA" id="ARBA00022793"/>
    </source>
</evidence>
<feature type="binding site" evidence="8">
    <location>
        <position position="277"/>
    </location>
    <ligand>
        <name>Mn(2+)</name>
        <dbReference type="ChEBI" id="CHEBI:29035"/>
    </ligand>
</feature>
<reference evidence="11" key="1">
    <citation type="submission" date="2017-02" db="EMBL/GenBank/DDBJ databases">
        <title>Delving into the versatile metabolic prowess of the omnipresent phylum Bacteroidetes.</title>
        <authorList>
            <person name="Nobu M.K."/>
            <person name="Mei R."/>
            <person name="Narihiro T."/>
            <person name="Kuroda K."/>
            <person name="Liu W.-T."/>
        </authorList>
    </citation>
    <scope>NUCLEOTIDE SEQUENCE</scope>
    <source>
        <strain evidence="11">ADurb.Bin417</strain>
    </source>
</reference>
<evidence type="ECO:0000313" key="11">
    <source>
        <dbReference type="EMBL" id="OPZ92950.1"/>
    </source>
</evidence>
<evidence type="ECO:0000256" key="2">
    <source>
        <dbReference type="ARBA" id="ARBA00022723"/>
    </source>
</evidence>
<evidence type="ECO:0000256" key="5">
    <source>
        <dbReference type="ARBA" id="ARBA00023134"/>
    </source>
</evidence>
<dbReference type="UniPathway" id="UPA00138"/>
<dbReference type="GO" id="GO:0006107">
    <property type="term" value="P:oxaloacetate metabolic process"/>
    <property type="evidence" value="ECO:0007669"/>
    <property type="project" value="TreeGrafter"/>
</dbReference>
<dbReference type="GO" id="GO:0019543">
    <property type="term" value="P:propionate catabolic process"/>
    <property type="evidence" value="ECO:0007669"/>
    <property type="project" value="TreeGrafter"/>
</dbReference>
<dbReference type="GO" id="GO:0004613">
    <property type="term" value="F:phosphoenolpyruvate carboxykinase (GTP) activity"/>
    <property type="evidence" value="ECO:0007669"/>
    <property type="project" value="UniProtKB-UniRule"/>
</dbReference>
<feature type="active site" evidence="8">
    <location>
        <position position="254"/>
    </location>
</feature>
<name>A0A1V5MJ51_UNCT6</name>
<feature type="binding site" evidence="8">
    <location>
        <position position="252"/>
    </location>
    <ligand>
        <name>substrate</name>
    </ligand>
</feature>
<accession>A0A1V5MJ51</accession>
<comment type="pathway">
    <text evidence="8">Carbohydrate biosynthesis; gluconeogenesis.</text>
</comment>
<dbReference type="GO" id="GO:0046327">
    <property type="term" value="P:glycerol biosynthetic process from pyruvate"/>
    <property type="evidence" value="ECO:0007669"/>
    <property type="project" value="TreeGrafter"/>
</dbReference>
<dbReference type="Gene3D" id="2.170.8.10">
    <property type="entry name" value="Phosphoenolpyruvate Carboxykinase, domain 2"/>
    <property type="match status" value="1"/>
</dbReference>
<evidence type="ECO:0000256" key="1">
    <source>
        <dbReference type="ARBA" id="ARBA00005796"/>
    </source>
</evidence>
<dbReference type="GO" id="GO:0005829">
    <property type="term" value="C:cytosol"/>
    <property type="evidence" value="ECO:0007669"/>
    <property type="project" value="TreeGrafter"/>
</dbReference>
<dbReference type="PIRSF" id="PIRSF001348">
    <property type="entry name" value="PEP_carboxykinase_GTP"/>
    <property type="match status" value="1"/>
</dbReference>
<dbReference type="Pfam" id="PF17297">
    <property type="entry name" value="PEPCK_N"/>
    <property type="match status" value="1"/>
</dbReference>
<gene>
    <name evidence="8 11" type="primary">pckG</name>
    <name evidence="11" type="ORF">BWY73_00553</name>
</gene>
<evidence type="ECO:0000256" key="8">
    <source>
        <dbReference type="HAMAP-Rule" id="MF_00452"/>
    </source>
</evidence>
<dbReference type="SUPFAM" id="SSF53795">
    <property type="entry name" value="PEP carboxykinase-like"/>
    <property type="match status" value="1"/>
</dbReference>
<keyword evidence="11" id="KW-0808">Transferase</keyword>
<feature type="domain" description="Phosphoenolpyruvate carboxykinase C-terminal P-loop" evidence="9">
    <location>
        <begin position="226"/>
        <end position="585"/>
    </location>
</feature>
<evidence type="ECO:0000259" key="10">
    <source>
        <dbReference type="Pfam" id="PF17297"/>
    </source>
</evidence>
<evidence type="ECO:0000256" key="3">
    <source>
        <dbReference type="ARBA" id="ARBA00022741"/>
    </source>
</evidence>
<keyword evidence="3 8" id="KW-0547">Nucleotide-binding</keyword>
<keyword evidence="2 8" id="KW-0479">Metal-binding</keyword>
<dbReference type="EMBL" id="MWAK01000055">
    <property type="protein sequence ID" value="OPZ92950.1"/>
    <property type="molecule type" value="Genomic_DNA"/>
</dbReference>
<keyword evidence="7 8" id="KW-0456">Lyase</keyword>
<dbReference type="Gene3D" id="3.40.449.10">
    <property type="entry name" value="Phosphoenolpyruvate Carboxykinase, domain 1"/>
    <property type="match status" value="1"/>
</dbReference>
<dbReference type="PANTHER" id="PTHR11561:SF0">
    <property type="entry name" value="PHOSPHOENOLPYRUVATE CARBOXYKINASE [GTP]-RELATED"/>
    <property type="match status" value="1"/>
</dbReference>
<keyword evidence="4 8" id="KW-0210">Decarboxylase</keyword>
<comment type="subunit">
    <text evidence="8">Monomer.</text>
</comment>
<dbReference type="PANTHER" id="PTHR11561">
    <property type="entry name" value="PHOSPHOENOLPYRUVATE CARBOXYKINASE"/>
    <property type="match status" value="1"/>
</dbReference>
<feature type="domain" description="Phosphoenolpyruvate carboxykinase GTP-utilising N-terminal" evidence="10">
    <location>
        <begin position="7"/>
        <end position="222"/>
    </location>
</feature>
<feature type="binding site" evidence="8">
    <location>
        <position position="403"/>
    </location>
    <ligand>
        <name>GTP</name>
        <dbReference type="ChEBI" id="CHEBI:37565"/>
    </ligand>
</feature>
<dbReference type="AlphaFoldDB" id="A0A1V5MJ51"/>
<dbReference type="EC" id="4.1.1.32" evidence="8"/>
<protein>
    <recommendedName>
        <fullName evidence="8">Phosphoenolpyruvate carboxykinase [GTP]</fullName>
        <shortName evidence="8">PEP carboxykinase</shortName>
        <shortName evidence="8">PEPCK</shortName>
        <ecNumber evidence="8">4.1.1.32</ecNumber>
    </recommendedName>
    <alternativeName>
        <fullName evidence="8">GTP-dependent phosphoenolpyruvate carboxykinase</fullName>
        <shortName evidence="8">GTP-PEPCK</shortName>
    </alternativeName>
</protein>
<dbReference type="InterPro" id="IPR008209">
    <property type="entry name" value="PEP_carboxykinase_GTP"/>
</dbReference>
<feature type="binding site" evidence="8">
    <location>
        <begin position="370"/>
        <end position="372"/>
    </location>
    <ligand>
        <name>substrate</name>
    </ligand>
</feature>
<dbReference type="GO" id="GO:0042594">
    <property type="term" value="P:response to starvation"/>
    <property type="evidence" value="ECO:0007669"/>
    <property type="project" value="TreeGrafter"/>
</dbReference>
<dbReference type="NCBIfam" id="NF003253">
    <property type="entry name" value="PRK04210.1"/>
    <property type="match status" value="1"/>
</dbReference>
<feature type="binding site" evidence="8">
    <location>
        <begin position="253"/>
        <end position="258"/>
    </location>
    <ligand>
        <name>GTP</name>
        <dbReference type="ChEBI" id="CHEBI:37565"/>
    </ligand>
</feature>
<dbReference type="GO" id="GO:0071333">
    <property type="term" value="P:cellular response to glucose stimulus"/>
    <property type="evidence" value="ECO:0007669"/>
    <property type="project" value="TreeGrafter"/>
</dbReference>
<dbReference type="HAMAP" id="MF_00452">
    <property type="entry name" value="PEPCK_GTP"/>
    <property type="match status" value="1"/>
</dbReference>
<dbReference type="GO" id="GO:0006094">
    <property type="term" value="P:gluconeogenesis"/>
    <property type="evidence" value="ECO:0007669"/>
    <property type="project" value="UniProtKB-UniRule"/>
</dbReference>
<keyword evidence="5 8" id="KW-0342">GTP-binding</keyword>
<feature type="binding site" evidence="8">
    <location>
        <begin position="201"/>
        <end position="203"/>
    </location>
    <ligand>
        <name>substrate</name>
    </ligand>
</feature>
<dbReference type="GO" id="GO:0016301">
    <property type="term" value="F:kinase activity"/>
    <property type="evidence" value="ECO:0007669"/>
    <property type="project" value="UniProtKB-KW"/>
</dbReference>
<sequence length="589" mass="65653">MATPLEKWVEEQARLTRPARIHWCDGSDEEARRIVEIGCREEKVNGQPVFQELNPDAFPYSYLHRSHPTDVARTEHLTFVCHPDREEVGPNNNWLSPEAARSRMRVLTDGCMAGRTMYVMPYLMGHPDSPYARACVQLTDISYVAVSMRIMTRMGRPALERIGGSDDFVKGLHSVGDFNPERRFIMHFPEEHFVWSVGSGYGGNALLGKKCFSLRIASWLARSENWLAEHMIIIGIEDPRGRITYVAAALPSACGKTNLAMLESTLPGYRIWTLGDDIAWLHVGPDGRLYALNPEAGFFGVAPGTSLRTNPNMVKTLQAGRFYPTLFTNTGLDVSRNAPWWEGLDETPNPRLDWQGRPWKEGAGPAAHPNARFTVSAQNCPTLSPEYDNPAGVPISAIILGGRRTSVAPLVLQSRDWLEGVCLGSIMGSETTAAAIHQVGQLRRDPMAMLPFCGYNLGDYLGHWLRMGESLKEPPAIFFVNWFRKDGGGDFLWPGFRENIRVMKWIIERTAGGQGNGAAETPIGLVPERSAVNLDGLDLAPGAWKELTAVDRNEWRAEITTGREFLAQFGDRLPTRVREGLDRLDRNLG</sequence>
<comment type="function">
    <text evidence="8">Catalyzes the conversion of oxaloacetate (OAA) to phosphoenolpyruvate (PEP), the rate-limiting step in the metabolic pathway that produces glucose from lactate and other precursors derived from the citric acid cycle.</text>
</comment>
<feature type="binding site" evidence="8">
    <location>
        <position position="372"/>
    </location>
    <ligand>
        <name>GTP</name>
        <dbReference type="ChEBI" id="CHEBI:37565"/>
    </ligand>
</feature>
<dbReference type="InterPro" id="IPR013035">
    <property type="entry name" value="PEP_carboxykinase_C"/>
</dbReference>
<evidence type="ECO:0000256" key="7">
    <source>
        <dbReference type="ARBA" id="ARBA00023239"/>
    </source>
</evidence>
<dbReference type="SUPFAM" id="SSF68923">
    <property type="entry name" value="PEP carboxykinase N-terminal domain"/>
    <property type="match status" value="1"/>
</dbReference>
<dbReference type="GO" id="GO:0005525">
    <property type="term" value="F:GTP binding"/>
    <property type="evidence" value="ECO:0007669"/>
    <property type="project" value="UniProtKB-UniRule"/>
</dbReference>
<dbReference type="Gene3D" id="3.90.228.20">
    <property type="match status" value="1"/>
</dbReference>
<dbReference type="CDD" id="cd00819">
    <property type="entry name" value="PEPCK_GTP"/>
    <property type="match status" value="1"/>
</dbReference>
<keyword evidence="8" id="KW-0963">Cytoplasm</keyword>
<feature type="binding site" evidence="8">
    <location>
        <begin position="496"/>
        <end position="499"/>
    </location>
    <ligand>
        <name>GTP</name>
        <dbReference type="ChEBI" id="CHEBI:37565"/>
    </ligand>
</feature>
<keyword evidence="11" id="KW-0418">Kinase</keyword>
<evidence type="ECO:0000256" key="6">
    <source>
        <dbReference type="ARBA" id="ARBA00023211"/>
    </source>
</evidence>
<feature type="binding site" evidence="8">
    <location>
        <position position="73"/>
    </location>
    <ligand>
        <name>substrate</name>
    </ligand>
</feature>
<organism evidence="11">
    <name type="scientific">candidate division TA06 bacterium ADurb.Bin417</name>
    <dbReference type="NCBI Taxonomy" id="1852828"/>
    <lineage>
        <taxon>Bacteria</taxon>
        <taxon>Bacteria division TA06</taxon>
    </lineage>
</organism>
<keyword evidence="11" id="KW-0670">Pyruvate</keyword>
<comment type="subcellular location">
    <subcellularLocation>
        <location evidence="8">Cytoplasm</location>
    </subcellularLocation>
</comment>
<dbReference type="InterPro" id="IPR008210">
    <property type="entry name" value="PEP_carboxykinase_N"/>
</dbReference>
<dbReference type="Pfam" id="PF00821">
    <property type="entry name" value="PEPCK_GTP"/>
    <property type="match status" value="1"/>
</dbReference>
<feature type="binding site" evidence="8">
    <location>
        <position position="210"/>
    </location>
    <ligand>
        <name>Mn(2+)</name>
        <dbReference type="ChEBI" id="CHEBI:29035"/>
    </ligand>
</feature>
<feature type="binding site" evidence="8">
    <location>
        <position position="230"/>
    </location>
    <ligand>
        <name>Mn(2+)</name>
        <dbReference type="ChEBI" id="CHEBI:29035"/>
    </ligand>
</feature>
<keyword evidence="6 8" id="KW-0464">Manganese</keyword>
<comment type="caution">
    <text evidence="11">The sequence shown here is derived from an EMBL/GenBank/DDBJ whole genome shotgun (WGS) entry which is preliminary data.</text>
</comment>
<keyword evidence="8" id="KW-0312">Gluconeogenesis</keyword>
<comment type="catalytic activity">
    <reaction evidence="8">
        <text>oxaloacetate + GTP = phosphoenolpyruvate + GDP + CO2</text>
        <dbReference type="Rhea" id="RHEA:10388"/>
        <dbReference type="ChEBI" id="CHEBI:16452"/>
        <dbReference type="ChEBI" id="CHEBI:16526"/>
        <dbReference type="ChEBI" id="CHEBI:37565"/>
        <dbReference type="ChEBI" id="CHEBI:58189"/>
        <dbReference type="ChEBI" id="CHEBI:58702"/>
        <dbReference type="EC" id="4.1.1.32"/>
    </reaction>
</comment>
<comment type="similarity">
    <text evidence="1 8">Belongs to the phosphoenolpyruvate carboxykinase [GTP] family.</text>
</comment>
<proteinExistence type="inferred from homology"/>
<dbReference type="GO" id="GO:0030145">
    <property type="term" value="F:manganese ion binding"/>
    <property type="evidence" value="ECO:0007669"/>
    <property type="project" value="UniProtKB-UniRule"/>
</dbReference>
<evidence type="ECO:0000259" key="9">
    <source>
        <dbReference type="Pfam" id="PF00821"/>
    </source>
</evidence>
<dbReference type="InterPro" id="IPR035077">
    <property type="entry name" value="PEP_carboxykinase_GTP_C"/>
</dbReference>
<dbReference type="GO" id="GO:0033993">
    <property type="term" value="P:response to lipid"/>
    <property type="evidence" value="ECO:0007669"/>
    <property type="project" value="TreeGrafter"/>
</dbReference>